<name>A0A8S9U200_PHYIN</name>
<reference evidence="1" key="1">
    <citation type="submission" date="2020-03" db="EMBL/GenBank/DDBJ databases">
        <title>Hybrid Assembly of Korean Phytophthora infestans isolates.</title>
        <authorList>
            <person name="Prokchorchik M."/>
            <person name="Lee Y."/>
            <person name="Seo J."/>
            <person name="Cho J.-H."/>
            <person name="Park Y.-E."/>
            <person name="Jang D.-C."/>
            <person name="Im J.-S."/>
            <person name="Choi J.-G."/>
            <person name="Park H.-J."/>
            <person name="Lee G.-B."/>
            <person name="Lee Y.-G."/>
            <person name="Hong S.-Y."/>
            <person name="Cho K."/>
            <person name="Sohn K.H."/>
        </authorList>
    </citation>
    <scope>NUCLEOTIDE SEQUENCE</scope>
    <source>
        <strain evidence="1">KR_2_A2</strain>
    </source>
</reference>
<proteinExistence type="predicted"/>
<organism evidence="1 2">
    <name type="scientific">Phytophthora infestans</name>
    <name type="common">Potato late blight agent</name>
    <name type="synonym">Botrytis infestans</name>
    <dbReference type="NCBI Taxonomy" id="4787"/>
    <lineage>
        <taxon>Eukaryota</taxon>
        <taxon>Sar</taxon>
        <taxon>Stramenopiles</taxon>
        <taxon>Oomycota</taxon>
        <taxon>Peronosporomycetes</taxon>
        <taxon>Peronosporales</taxon>
        <taxon>Peronosporaceae</taxon>
        <taxon>Phytophthora</taxon>
    </lineage>
</organism>
<sequence length="231" mass="26191">MARTNPRDWTNKTRYLTASPLFKEISQIGASLTQASQDARVLAATALNLVLVEDAAVLFARSPIPRPVLTLKGNFNFNALSDGDCRFNFRFWKRDVIRLHKALRLEEDYKLPSRLRVGEVEGLCVLLRRLAYPGRYGDLAVMFGRSPSALCLIFRFMMDLIYAKCSKLLARGSPIDRCIGFIDSTFPRSRGRTALSHWQAFDMQVQRRCADAASSARFAKCEAPRFRLVYG</sequence>
<dbReference type="Proteomes" id="UP000704712">
    <property type="component" value="Unassembled WGS sequence"/>
</dbReference>
<evidence type="ECO:0000313" key="2">
    <source>
        <dbReference type="Proteomes" id="UP000704712"/>
    </source>
</evidence>
<evidence type="ECO:0000313" key="1">
    <source>
        <dbReference type="EMBL" id="KAF4133357.1"/>
    </source>
</evidence>
<gene>
    <name evidence="1" type="ORF">GN958_ATG17478</name>
</gene>
<dbReference type="AlphaFoldDB" id="A0A8S9U200"/>
<protein>
    <submittedName>
        <fullName evidence="1">Putative DDE Tnp4 domain-containing protein</fullName>
    </submittedName>
</protein>
<accession>A0A8S9U200</accession>
<dbReference type="PANTHER" id="PTHR34615:SF1">
    <property type="entry name" value="PX DOMAIN-CONTAINING PROTEIN"/>
    <property type="match status" value="1"/>
</dbReference>
<comment type="caution">
    <text evidence="1">The sequence shown here is derived from an EMBL/GenBank/DDBJ whole genome shotgun (WGS) entry which is preliminary data.</text>
</comment>
<dbReference type="EMBL" id="JAACNO010002405">
    <property type="protein sequence ID" value="KAF4133357.1"/>
    <property type="molecule type" value="Genomic_DNA"/>
</dbReference>
<dbReference type="PANTHER" id="PTHR34615">
    <property type="entry name" value="PX DOMAIN-CONTAINING PROTEIN"/>
    <property type="match status" value="1"/>
</dbReference>